<dbReference type="InterPro" id="IPR038633">
    <property type="entry name" value="Rpn13/ADRM1_Pru_sf"/>
</dbReference>
<dbReference type="AlphaFoldDB" id="A0A010Q9X0"/>
<dbReference type="GO" id="GO:0070628">
    <property type="term" value="F:proteasome binding"/>
    <property type="evidence" value="ECO:0007669"/>
    <property type="project" value="TreeGrafter"/>
</dbReference>
<dbReference type="GO" id="GO:0008541">
    <property type="term" value="C:proteasome regulatory particle, lid subcomplex"/>
    <property type="evidence" value="ECO:0007669"/>
    <property type="project" value="TreeGrafter"/>
</dbReference>
<dbReference type="InterPro" id="IPR044868">
    <property type="entry name" value="Rpn13/ADRM1_Pru"/>
</dbReference>
<dbReference type="InterPro" id="IPR038108">
    <property type="entry name" value="RPN13_DEUBAD_sf"/>
</dbReference>
<evidence type="ECO:0000256" key="5">
    <source>
        <dbReference type="ARBA" id="ARBA00023242"/>
    </source>
</evidence>
<accession>A0A010Q9X0</accession>
<keyword evidence="4" id="KW-0647">Proteasome</keyword>
<dbReference type="PANTHER" id="PTHR12225:SF0">
    <property type="entry name" value="PROTEASOMAL UBIQUITIN RECEPTOR ADRM1"/>
    <property type="match status" value="1"/>
</dbReference>
<evidence type="ECO:0000256" key="1">
    <source>
        <dbReference type="ARBA" id="ARBA00004123"/>
    </source>
</evidence>
<dbReference type="Proteomes" id="UP000020467">
    <property type="component" value="Unassembled WGS sequence"/>
</dbReference>
<organism evidence="8 9">
    <name type="scientific">Colletotrichum fioriniae PJ7</name>
    <dbReference type="NCBI Taxonomy" id="1445577"/>
    <lineage>
        <taxon>Eukaryota</taxon>
        <taxon>Fungi</taxon>
        <taxon>Dikarya</taxon>
        <taxon>Ascomycota</taxon>
        <taxon>Pezizomycotina</taxon>
        <taxon>Sordariomycetes</taxon>
        <taxon>Hypocreomycetidae</taxon>
        <taxon>Glomerellales</taxon>
        <taxon>Glomerellaceae</taxon>
        <taxon>Colletotrichum</taxon>
        <taxon>Colletotrichum acutatum species complex</taxon>
    </lineage>
</organism>
<dbReference type="GO" id="GO:0005634">
    <property type="term" value="C:nucleus"/>
    <property type="evidence" value="ECO:0007669"/>
    <property type="project" value="UniProtKB-SubCell"/>
</dbReference>
<evidence type="ECO:0000313" key="8">
    <source>
        <dbReference type="EMBL" id="EXF73485.1"/>
    </source>
</evidence>
<dbReference type="Gene3D" id="2.30.29.70">
    <property type="entry name" value="Proteasomal ubiquitin receptor Rpn13/ADRM1"/>
    <property type="match status" value="1"/>
</dbReference>
<evidence type="ECO:0000259" key="7">
    <source>
        <dbReference type="PROSITE" id="PS51917"/>
    </source>
</evidence>
<dbReference type="KEGG" id="cfj:CFIO01_12822"/>
<dbReference type="Gene3D" id="1.10.2020.20">
    <property type="match status" value="1"/>
</dbReference>
<comment type="caution">
    <text evidence="8">The sequence shown here is derived from an EMBL/GenBank/DDBJ whole genome shotgun (WGS) entry which is preliminary data.</text>
</comment>
<evidence type="ECO:0000256" key="6">
    <source>
        <dbReference type="SAM" id="MobiDB-lite"/>
    </source>
</evidence>
<evidence type="ECO:0000256" key="3">
    <source>
        <dbReference type="ARBA" id="ARBA00022490"/>
    </source>
</evidence>
<evidence type="ECO:0000256" key="2">
    <source>
        <dbReference type="ARBA" id="ARBA00004496"/>
    </source>
</evidence>
<comment type="subcellular location">
    <subcellularLocation>
        <location evidence="2">Cytoplasm</location>
    </subcellularLocation>
    <subcellularLocation>
        <location evidence="1">Nucleus</location>
    </subcellularLocation>
</comment>
<feature type="domain" description="Pru" evidence="7">
    <location>
        <begin position="3"/>
        <end position="137"/>
    </location>
</feature>
<dbReference type="STRING" id="1445577.A0A010Q9X0"/>
<dbReference type="InterPro" id="IPR006773">
    <property type="entry name" value="Rpn13/ADRM1"/>
</dbReference>
<feature type="compositionally biased region" description="Basic and acidic residues" evidence="6">
    <location>
        <begin position="191"/>
        <end position="203"/>
    </location>
</feature>
<sequence length="394" mass="41938">MSSSILPIITFKAGICEADTSSKPYKIKPQATPGYIYLYSEDDLIHFCWRERTATMENPDLDLVMVPMDGEFVAHAAADQPSAKTNGRVFVLKFGSSSQRHFFWLQSKPQSRNGDPSWFSPRDKKIGEIVNALLQGEEVNVSRELAQVRNTDDRRDDDDDETMEDAEGQGDRHEQSQGGSGGAGAGATGGDIREEGENAREGGGDGARAAAGGSNTDADAAVRNFLASLQGNANLSGSQQSGQQQHADKPFPYLSHLLPNEITIPMLRSASEEFIDSLLSFLPPAIVVLATEADDLGDSEPTADAAAAATATLSLAEKKSLLERVLRSPQFHQALGSLTMALRDGGLPTIAEALSVKVPNGGYMRGGAMPLGGGEAVEAFVEGVKSTVKEKKQG</sequence>
<keyword evidence="3" id="KW-0963">Cytoplasm</keyword>
<gene>
    <name evidence="8" type="ORF">CFIO01_12822</name>
</gene>
<dbReference type="OrthoDB" id="340431at2759"/>
<feature type="region of interest" description="Disordered" evidence="6">
    <location>
        <begin position="143"/>
        <end position="215"/>
    </location>
</feature>
<dbReference type="EMBL" id="JARH01001054">
    <property type="protein sequence ID" value="EXF73485.1"/>
    <property type="molecule type" value="Genomic_DNA"/>
</dbReference>
<dbReference type="eggNOG" id="KOG3037">
    <property type="taxonomic scope" value="Eukaryota"/>
</dbReference>
<dbReference type="PANTHER" id="PTHR12225">
    <property type="entry name" value="ADHESION REGULATING MOLECULE 1 110 KDA CELL MEMBRANE GLYCOPROTEIN"/>
    <property type="match status" value="1"/>
</dbReference>
<evidence type="ECO:0000256" key="4">
    <source>
        <dbReference type="ARBA" id="ARBA00022942"/>
    </source>
</evidence>
<name>A0A010Q9X0_9PEZI</name>
<dbReference type="PROSITE" id="PS51917">
    <property type="entry name" value="PRU"/>
    <property type="match status" value="1"/>
</dbReference>
<dbReference type="GO" id="GO:0005737">
    <property type="term" value="C:cytoplasm"/>
    <property type="evidence" value="ECO:0007669"/>
    <property type="project" value="UniProtKB-SubCell"/>
</dbReference>
<dbReference type="GO" id="GO:0061133">
    <property type="term" value="F:endopeptidase activator activity"/>
    <property type="evidence" value="ECO:0007669"/>
    <property type="project" value="TreeGrafter"/>
</dbReference>
<keyword evidence="9" id="KW-1185">Reference proteome</keyword>
<reference evidence="8 9" key="1">
    <citation type="submission" date="2014-02" db="EMBL/GenBank/DDBJ databases">
        <title>The genome sequence of Colletotrichum fioriniae PJ7.</title>
        <authorList>
            <person name="Baroncelli R."/>
            <person name="Thon M.R."/>
        </authorList>
    </citation>
    <scope>NUCLEOTIDE SEQUENCE [LARGE SCALE GENOMIC DNA]</scope>
    <source>
        <strain evidence="8 9">PJ7</strain>
    </source>
</reference>
<evidence type="ECO:0000313" key="9">
    <source>
        <dbReference type="Proteomes" id="UP000020467"/>
    </source>
</evidence>
<feature type="compositionally biased region" description="Gly residues" evidence="6">
    <location>
        <begin position="178"/>
        <end position="189"/>
    </location>
</feature>
<keyword evidence="5" id="KW-0539">Nucleus</keyword>
<dbReference type="Pfam" id="PF04683">
    <property type="entry name" value="Rpn13_ADRM1_Pru"/>
    <property type="match status" value="1"/>
</dbReference>
<feature type="compositionally biased region" description="Acidic residues" evidence="6">
    <location>
        <begin position="155"/>
        <end position="168"/>
    </location>
</feature>
<dbReference type="HOGENOM" id="CLU_041798_4_0_1"/>
<protein>
    <recommendedName>
        <fullName evidence="7">Pru domain-containing protein</fullName>
    </recommendedName>
</protein>
<proteinExistence type="predicted"/>